<keyword evidence="2" id="KW-1185">Reference proteome</keyword>
<reference evidence="1 2" key="1">
    <citation type="journal article" date="2014" name="Nature">
        <title>An environmental bacterial taxon with a large and distinct metabolic repertoire.</title>
        <authorList>
            <person name="Wilson M.C."/>
            <person name="Mori T."/>
            <person name="Ruckert C."/>
            <person name="Uria A.R."/>
            <person name="Helf M.J."/>
            <person name="Takada K."/>
            <person name="Gernert C."/>
            <person name="Steffens U.A."/>
            <person name="Heycke N."/>
            <person name="Schmitt S."/>
            <person name="Rinke C."/>
            <person name="Helfrich E.J."/>
            <person name="Brachmann A.O."/>
            <person name="Gurgui C."/>
            <person name="Wakimoto T."/>
            <person name="Kracht M."/>
            <person name="Crusemann M."/>
            <person name="Hentschel U."/>
            <person name="Abe I."/>
            <person name="Matsunaga S."/>
            <person name="Kalinowski J."/>
            <person name="Takeyama H."/>
            <person name="Piel J."/>
        </authorList>
    </citation>
    <scope>NUCLEOTIDE SEQUENCE [LARGE SCALE GENOMIC DNA]</scope>
    <source>
        <strain evidence="2">TSY2</strain>
    </source>
</reference>
<dbReference type="EMBL" id="AZHX01000155">
    <property type="protein sequence ID" value="ETX08698.1"/>
    <property type="molecule type" value="Genomic_DNA"/>
</dbReference>
<accession>W4MEQ9</accession>
<evidence type="ECO:0000313" key="1">
    <source>
        <dbReference type="EMBL" id="ETX08698.1"/>
    </source>
</evidence>
<name>W4MEQ9_9BACT</name>
<dbReference type="HOGENOM" id="CLU_080371_0_0_7"/>
<dbReference type="AlphaFoldDB" id="W4MEQ9"/>
<sequence>MKNYLVYQAYGSIDILHECIYSVLSFYKYNSDSDTHIIIYTDSRPYLQSYLGQAISYQDIEQSQIDFWKGEIDFIHRVKIKILQDFISRYEGNLLYTDTDTIFRSDISNIYKNIADDKLYMHQNEGRIGHEDNTMMRKVNRFFKSNVITERIDISPAAITNLSMYNAGVLGFHTDQKHILSKSLIFTDEIYPMFPRHIVEQLAFSLYMQTSGPLHEAREQIFHYWNFKEFRIILKDFFEKYNNMPIESLIERIENINPQRLIKPKLAYEQTRGMQRIYQKIIKGKWQMPAYEL</sequence>
<dbReference type="InterPro" id="IPR029044">
    <property type="entry name" value="Nucleotide-diphossugar_trans"/>
</dbReference>
<evidence type="ECO:0008006" key="3">
    <source>
        <dbReference type="Google" id="ProtNLM"/>
    </source>
</evidence>
<dbReference type="Proteomes" id="UP000019140">
    <property type="component" value="Unassembled WGS sequence"/>
</dbReference>
<evidence type="ECO:0000313" key="2">
    <source>
        <dbReference type="Proteomes" id="UP000019140"/>
    </source>
</evidence>
<gene>
    <name evidence="1" type="ORF">ETSY2_03920</name>
</gene>
<proteinExistence type="predicted"/>
<dbReference type="SUPFAM" id="SSF53448">
    <property type="entry name" value="Nucleotide-diphospho-sugar transferases"/>
    <property type="match status" value="1"/>
</dbReference>
<comment type="caution">
    <text evidence="1">The sequence shown here is derived from an EMBL/GenBank/DDBJ whole genome shotgun (WGS) entry which is preliminary data.</text>
</comment>
<organism evidence="1 2">
    <name type="scientific">Candidatus Entotheonella gemina</name>
    <dbReference type="NCBI Taxonomy" id="1429439"/>
    <lineage>
        <taxon>Bacteria</taxon>
        <taxon>Pseudomonadati</taxon>
        <taxon>Nitrospinota/Tectimicrobiota group</taxon>
        <taxon>Candidatus Tectimicrobiota</taxon>
        <taxon>Candidatus Entotheonellia</taxon>
        <taxon>Candidatus Entotheonellales</taxon>
        <taxon>Candidatus Entotheonellaceae</taxon>
        <taxon>Candidatus Entotheonella</taxon>
    </lineage>
</organism>
<protein>
    <recommendedName>
        <fullName evidence="3">Nucleotide-diphospho-sugar transferase domain-containing protein</fullName>
    </recommendedName>
</protein>